<dbReference type="CDD" id="cd00090">
    <property type="entry name" value="HTH_ARSR"/>
    <property type="match status" value="1"/>
</dbReference>
<dbReference type="PANTHER" id="PTHR33164:SF89">
    <property type="entry name" value="MARR FAMILY REGULATORY PROTEIN"/>
    <property type="match status" value="1"/>
</dbReference>
<dbReference type="InterPro" id="IPR036388">
    <property type="entry name" value="WH-like_DNA-bd_sf"/>
</dbReference>
<dbReference type="OrthoDB" id="5461037at2"/>
<dbReference type="Gene3D" id="1.10.10.10">
    <property type="entry name" value="Winged helix-like DNA-binding domain superfamily/Winged helix DNA-binding domain"/>
    <property type="match status" value="1"/>
</dbReference>
<dbReference type="InterPro" id="IPR039422">
    <property type="entry name" value="MarR/SlyA-like"/>
</dbReference>
<feature type="domain" description="HTH marR-type" evidence="2">
    <location>
        <begin position="19"/>
        <end position="157"/>
    </location>
</feature>
<dbReference type="InterPro" id="IPR000835">
    <property type="entry name" value="HTH_MarR-typ"/>
</dbReference>
<dbReference type="RefSeq" id="WP_116058983.1">
    <property type="nucleotide sequence ID" value="NZ_QRDZ01000002.1"/>
</dbReference>
<protein>
    <submittedName>
        <fullName evidence="3">DNA-binding MarR family transcriptional regulator</fullName>
    </submittedName>
</protein>
<dbReference type="EMBL" id="QRDZ01000002">
    <property type="protein sequence ID" value="RED87572.1"/>
    <property type="molecule type" value="Genomic_DNA"/>
</dbReference>
<keyword evidence="1 3" id="KW-0238">DNA-binding</keyword>
<dbReference type="InterPro" id="IPR011991">
    <property type="entry name" value="ArsR-like_HTH"/>
</dbReference>
<accession>A0A3D9KLX3</accession>
<dbReference type="Pfam" id="PF12802">
    <property type="entry name" value="MarR_2"/>
    <property type="match status" value="1"/>
</dbReference>
<evidence type="ECO:0000313" key="3">
    <source>
        <dbReference type="EMBL" id="RED87572.1"/>
    </source>
</evidence>
<comment type="caution">
    <text evidence="3">The sequence shown here is derived from an EMBL/GenBank/DDBJ whole genome shotgun (WGS) entry which is preliminary data.</text>
</comment>
<dbReference type="GO" id="GO:0003677">
    <property type="term" value="F:DNA binding"/>
    <property type="evidence" value="ECO:0007669"/>
    <property type="project" value="UniProtKB-KW"/>
</dbReference>
<organism evidence="3 4">
    <name type="scientific">Cohnella phaseoli</name>
    <dbReference type="NCBI Taxonomy" id="456490"/>
    <lineage>
        <taxon>Bacteria</taxon>
        <taxon>Bacillati</taxon>
        <taxon>Bacillota</taxon>
        <taxon>Bacilli</taxon>
        <taxon>Bacillales</taxon>
        <taxon>Paenibacillaceae</taxon>
        <taxon>Cohnella</taxon>
    </lineage>
</organism>
<dbReference type="SUPFAM" id="SSF46785">
    <property type="entry name" value="Winged helix' DNA-binding domain"/>
    <property type="match status" value="1"/>
</dbReference>
<dbReference type="SMART" id="SM00347">
    <property type="entry name" value="HTH_MARR"/>
    <property type="match status" value="1"/>
</dbReference>
<proteinExistence type="predicted"/>
<dbReference type="InterPro" id="IPR036390">
    <property type="entry name" value="WH_DNA-bd_sf"/>
</dbReference>
<keyword evidence="4" id="KW-1185">Reference proteome</keyword>
<dbReference type="Proteomes" id="UP000256977">
    <property type="component" value="Unassembled WGS sequence"/>
</dbReference>
<dbReference type="AlphaFoldDB" id="A0A3D9KLX3"/>
<dbReference type="PANTHER" id="PTHR33164">
    <property type="entry name" value="TRANSCRIPTIONAL REGULATOR, MARR FAMILY"/>
    <property type="match status" value="1"/>
</dbReference>
<sequence>MAFRSYTLSFMMNKDELSKENISNILWDVFKTFARQDRKNRDYGVEDPLFHSEIYTLNEIREHEGIHITALAERCGVTKGAISQVLKKLEQKGLVTKEKDIRNQSRLILKVTPKGEIAYSRHLDYQKQFKKKVVRVLRDAPDEKVQFIKDFFIKLEKQLEE</sequence>
<dbReference type="GO" id="GO:0006950">
    <property type="term" value="P:response to stress"/>
    <property type="evidence" value="ECO:0007669"/>
    <property type="project" value="TreeGrafter"/>
</dbReference>
<dbReference type="PROSITE" id="PS50995">
    <property type="entry name" value="HTH_MARR_2"/>
    <property type="match status" value="1"/>
</dbReference>
<reference evidence="3 4" key="1">
    <citation type="submission" date="2018-07" db="EMBL/GenBank/DDBJ databases">
        <title>Genomic Encyclopedia of Type Strains, Phase III (KMG-III): the genomes of soil and plant-associated and newly described type strains.</title>
        <authorList>
            <person name="Whitman W."/>
        </authorList>
    </citation>
    <scope>NUCLEOTIDE SEQUENCE [LARGE SCALE GENOMIC DNA]</scope>
    <source>
        <strain evidence="3 4">CECT 7287</strain>
    </source>
</reference>
<evidence type="ECO:0000256" key="1">
    <source>
        <dbReference type="ARBA" id="ARBA00023125"/>
    </source>
</evidence>
<evidence type="ECO:0000313" key="4">
    <source>
        <dbReference type="Proteomes" id="UP000256977"/>
    </source>
</evidence>
<gene>
    <name evidence="3" type="ORF">DFP98_10249</name>
</gene>
<name>A0A3D9KLX3_9BACL</name>
<evidence type="ECO:0000259" key="2">
    <source>
        <dbReference type="PROSITE" id="PS50995"/>
    </source>
</evidence>
<dbReference type="GO" id="GO:0003700">
    <property type="term" value="F:DNA-binding transcription factor activity"/>
    <property type="evidence" value="ECO:0007669"/>
    <property type="project" value="InterPro"/>
</dbReference>